<keyword evidence="2" id="KW-1185">Reference proteome</keyword>
<dbReference type="AlphaFoldDB" id="A0A4U8UZ72"/>
<gene>
    <name evidence="1" type="ORF">L596_005495</name>
</gene>
<organism evidence="1 2">
    <name type="scientific">Steinernema carpocapsae</name>
    <name type="common">Entomopathogenic nematode</name>
    <dbReference type="NCBI Taxonomy" id="34508"/>
    <lineage>
        <taxon>Eukaryota</taxon>
        <taxon>Metazoa</taxon>
        <taxon>Ecdysozoa</taxon>
        <taxon>Nematoda</taxon>
        <taxon>Chromadorea</taxon>
        <taxon>Rhabditida</taxon>
        <taxon>Tylenchina</taxon>
        <taxon>Panagrolaimomorpha</taxon>
        <taxon>Strongyloidoidea</taxon>
        <taxon>Steinernematidae</taxon>
        <taxon>Steinernema</taxon>
    </lineage>
</organism>
<reference evidence="1 2" key="2">
    <citation type="journal article" date="2019" name="G3 (Bethesda)">
        <title>Hybrid Assembly of the Genome of the Entomopathogenic Nematode Steinernema carpocapsae Identifies the X-Chromosome.</title>
        <authorList>
            <person name="Serra L."/>
            <person name="Macchietto M."/>
            <person name="Macias-Munoz A."/>
            <person name="McGill C.J."/>
            <person name="Rodriguez I.M."/>
            <person name="Rodriguez B."/>
            <person name="Murad R."/>
            <person name="Mortazavi A."/>
        </authorList>
    </citation>
    <scope>NUCLEOTIDE SEQUENCE [LARGE SCALE GENOMIC DNA]</scope>
    <source>
        <strain evidence="1 2">ALL</strain>
    </source>
</reference>
<dbReference type="Proteomes" id="UP000298663">
    <property type="component" value="Unassembled WGS sequence"/>
</dbReference>
<dbReference type="EMBL" id="AZBU02000001">
    <property type="protein sequence ID" value="TMS38866.1"/>
    <property type="molecule type" value="Genomic_DNA"/>
</dbReference>
<protein>
    <submittedName>
        <fullName evidence="1">Uncharacterized protein</fullName>
    </submittedName>
</protein>
<accession>A0A4U8UZ72</accession>
<sequence>MFHFSKFHFATAPTIAGAGPREINNTTARRPSDYFQKKNAHREVSIIRHIAYARGLRKTLETELLSSSSKHSKGARKEHANGRRTIIYVPVSGCSVSAEMITTHRRRKPRLALH</sequence>
<comment type="caution">
    <text evidence="1">The sequence shown here is derived from an EMBL/GenBank/DDBJ whole genome shotgun (WGS) entry which is preliminary data.</text>
</comment>
<proteinExistence type="predicted"/>
<evidence type="ECO:0000313" key="1">
    <source>
        <dbReference type="EMBL" id="TMS38866.1"/>
    </source>
</evidence>
<evidence type="ECO:0000313" key="2">
    <source>
        <dbReference type="Proteomes" id="UP000298663"/>
    </source>
</evidence>
<name>A0A4U8UZ72_STECR</name>
<reference evidence="1 2" key="1">
    <citation type="journal article" date="2015" name="Genome Biol.">
        <title>Comparative genomics of Steinernema reveals deeply conserved gene regulatory networks.</title>
        <authorList>
            <person name="Dillman A.R."/>
            <person name="Macchietto M."/>
            <person name="Porter C.F."/>
            <person name="Rogers A."/>
            <person name="Williams B."/>
            <person name="Antoshechkin I."/>
            <person name="Lee M.M."/>
            <person name="Goodwin Z."/>
            <person name="Lu X."/>
            <person name="Lewis E.E."/>
            <person name="Goodrich-Blair H."/>
            <person name="Stock S.P."/>
            <person name="Adams B.J."/>
            <person name="Sternberg P.W."/>
            <person name="Mortazavi A."/>
        </authorList>
    </citation>
    <scope>NUCLEOTIDE SEQUENCE [LARGE SCALE GENOMIC DNA]</scope>
    <source>
        <strain evidence="1 2">ALL</strain>
    </source>
</reference>